<dbReference type="InterPro" id="IPR003423">
    <property type="entry name" value="OMP_efflux"/>
</dbReference>
<keyword evidence="7 9" id="KW-0564">Palmitate</keyword>
<sequence>MRKYNPQRTLLAVAASLLLAACATPQVAAPTSSPLTAESLGGSMAPQPVAANWWQSIPDAQLQQLLSRALAEHPSLAQADARLRSARAGSELVASSDGLHINGSANFARERISEHANLPSSMTGIWTNLTTVGADLSYRFDFWGKTRAQLAASRGQARAAALEADDARQWLAWAVSSQYLEWRSAQQSQQLLQEDQQLARKQLAQAEQRLKSGLSAGDELAQFRAQQAEIDERVQRAAMREAQARHALAALSAQPQSAIDGLSAAGLPQWPLALPALGTGQLGLRADILAARERVEASAQTVKAAKADFYPDIRLNALAALSSNELSDLFSYGARSLRLLPAITLPIFSNGELNARLDARTADYDYAVASYNQTLLAAIRDTADRSSNLQALQQAETAAAANLAARSDAARSVQGRVNAGLAAPTQGLAEQRRLLQARQSTLDTRTQRLQAQAALLRALGSLPADKE</sequence>
<evidence type="ECO:0000256" key="2">
    <source>
        <dbReference type="ARBA" id="ARBA00007613"/>
    </source>
</evidence>
<evidence type="ECO:0000256" key="1">
    <source>
        <dbReference type="ARBA" id="ARBA00004370"/>
    </source>
</evidence>
<dbReference type="PANTHER" id="PTHR30203">
    <property type="entry name" value="OUTER MEMBRANE CATION EFFLUX PROTEIN"/>
    <property type="match status" value="1"/>
</dbReference>
<keyword evidence="3 9" id="KW-1134">Transmembrane beta strand</keyword>
<protein>
    <submittedName>
        <fullName evidence="10">Efflux transporter outer membrane subunit</fullName>
    </submittedName>
</protein>
<comment type="subcellular location">
    <subcellularLocation>
        <location evidence="9">Cell membrane</location>
        <topology evidence="9">Lipid-anchor</topology>
    </subcellularLocation>
    <subcellularLocation>
        <location evidence="1">Membrane</location>
    </subcellularLocation>
</comment>
<dbReference type="RefSeq" id="WP_349582884.1">
    <property type="nucleotide sequence ID" value="NZ_JBEFLD010000001.1"/>
</dbReference>
<accession>A0ABV1LZF7</accession>
<feature type="signal peptide" evidence="9">
    <location>
        <begin position="1"/>
        <end position="28"/>
    </location>
</feature>
<evidence type="ECO:0000256" key="6">
    <source>
        <dbReference type="ARBA" id="ARBA00023136"/>
    </source>
</evidence>
<keyword evidence="8 9" id="KW-0449">Lipoprotein</keyword>
<evidence type="ECO:0000313" key="10">
    <source>
        <dbReference type="EMBL" id="MEQ6289232.1"/>
    </source>
</evidence>
<keyword evidence="6 9" id="KW-0472">Membrane</keyword>
<organism evidence="10 11">
    <name type="scientific">Vogesella oryzagri</name>
    <dbReference type="NCBI Taxonomy" id="3160864"/>
    <lineage>
        <taxon>Bacteria</taxon>
        <taxon>Pseudomonadati</taxon>
        <taxon>Pseudomonadota</taxon>
        <taxon>Betaproteobacteria</taxon>
        <taxon>Neisseriales</taxon>
        <taxon>Chromobacteriaceae</taxon>
        <taxon>Vogesella</taxon>
    </lineage>
</organism>
<comment type="similarity">
    <text evidence="2 9">Belongs to the outer membrane factor (OMF) (TC 1.B.17) family.</text>
</comment>
<dbReference type="Proteomes" id="UP001433638">
    <property type="component" value="Unassembled WGS sequence"/>
</dbReference>
<name>A0ABV1LZF7_9NEIS</name>
<evidence type="ECO:0000256" key="7">
    <source>
        <dbReference type="ARBA" id="ARBA00023139"/>
    </source>
</evidence>
<dbReference type="PANTHER" id="PTHR30203:SF20">
    <property type="entry name" value="MULTIDRUG RESISTANCE OUTER MEMBRANE PROTEIN MDTP-RELATED"/>
    <property type="match status" value="1"/>
</dbReference>
<dbReference type="NCBIfam" id="TIGR01845">
    <property type="entry name" value="outer_NodT"/>
    <property type="match status" value="1"/>
</dbReference>
<evidence type="ECO:0000256" key="4">
    <source>
        <dbReference type="ARBA" id="ARBA00022692"/>
    </source>
</evidence>
<reference evidence="10" key="1">
    <citation type="submission" date="2024-06" db="EMBL/GenBank/DDBJ databases">
        <title>Genome sequence of Vogesella sp. MAHUQ-64.</title>
        <authorList>
            <person name="Huq M.A."/>
        </authorList>
    </citation>
    <scope>NUCLEOTIDE SEQUENCE</scope>
    <source>
        <strain evidence="10">MAHUQ-64</strain>
    </source>
</reference>
<evidence type="ECO:0000313" key="11">
    <source>
        <dbReference type="Proteomes" id="UP001433638"/>
    </source>
</evidence>
<comment type="caution">
    <text evidence="10">The sequence shown here is derived from an EMBL/GenBank/DDBJ whole genome shotgun (WGS) entry which is preliminary data.</text>
</comment>
<dbReference type="Pfam" id="PF02321">
    <property type="entry name" value="OEP"/>
    <property type="match status" value="2"/>
</dbReference>
<evidence type="ECO:0000256" key="9">
    <source>
        <dbReference type="RuleBase" id="RU362097"/>
    </source>
</evidence>
<dbReference type="EMBL" id="JBEFLD010000001">
    <property type="protein sequence ID" value="MEQ6289232.1"/>
    <property type="molecule type" value="Genomic_DNA"/>
</dbReference>
<gene>
    <name evidence="10" type="ORF">ABNW52_01195</name>
</gene>
<dbReference type="Gene3D" id="1.20.1600.10">
    <property type="entry name" value="Outer membrane efflux proteins (OEP)"/>
    <property type="match status" value="1"/>
</dbReference>
<dbReference type="InterPro" id="IPR010131">
    <property type="entry name" value="MdtP/NodT-like"/>
</dbReference>
<evidence type="ECO:0000256" key="8">
    <source>
        <dbReference type="ARBA" id="ARBA00023288"/>
    </source>
</evidence>
<proteinExistence type="inferred from homology"/>
<feature type="chain" id="PRO_5044961012" evidence="9">
    <location>
        <begin position="29"/>
        <end position="467"/>
    </location>
</feature>
<keyword evidence="11" id="KW-1185">Reference proteome</keyword>
<dbReference type="PROSITE" id="PS51257">
    <property type="entry name" value="PROKAR_LIPOPROTEIN"/>
    <property type="match status" value="1"/>
</dbReference>
<evidence type="ECO:0000256" key="3">
    <source>
        <dbReference type="ARBA" id="ARBA00022452"/>
    </source>
</evidence>
<keyword evidence="4 9" id="KW-0812">Transmembrane</keyword>
<evidence type="ECO:0000256" key="5">
    <source>
        <dbReference type="ARBA" id="ARBA00022729"/>
    </source>
</evidence>
<dbReference type="SUPFAM" id="SSF56954">
    <property type="entry name" value="Outer membrane efflux proteins (OEP)"/>
    <property type="match status" value="1"/>
</dbReference>
<dbReference type="Gene3D" id="2.20.200.10">
    <property type="entry name" value="Outer membrane efflux proteins (OEP)"/>
    <property type="match status" value="1"/>
</dbReference>
<keyword evidence="5 9" id="KW-0732">Signal</keyword>